<name>A0A2L0EVC4_SORCE</name>
<dbReference type="Gene3D" id="3.20.20.240">
    <property type="entry name" value="Methylmalonyl-CoA mutase"/>
    <property type="match status" value="1"/>
</dbReference>
<feature type="domain" description="Methylmalonyl-CoA mutase alpha/beta chain catalytic" evidence="3">
    <location>
        <begin position="102"/>
        <end position="609"/>
    </location>
</feature>
<evidence type="ECO:0000256" key="2">
    <source>
        <dbReference type="SAM" id="MobiDB-lite"/>
    </source>
</evidence>
<dbReference type="AlphaFoldDB" id="A0A2L0EVC4"/>
<dbReference type="PANTHER" id="PTHR48101">
    <property type="entry name" value="METHYLMALONYL-COA MUTASE, MITOCHONDRIAL-RELATED"/>
    <property type="match status" value="1"/>
</dbReference>
<proteinExistence type="predicted"/>
<dbReference type="GO" id="GO:0031419">
    <property type="term" value="F:cobalamin binding"/>
    <property type="evidence" value="ECO:0007669"/>
    <property type="project" value="InterPro"/>
</dbReference>
<organism evidence="4 5">
    <name type="scientific">Sorangium cellulosum</name>
    <name type="common">Polyangium cellulosum</name>
    <dbReference type="NCBI Taxonomy" id="56"/>
    <lineage>
        <taxon>Bacteria</taxon>
        <taxon>Pseudomonadati</taxon>
        <taxon>Myxococcota</taxon>
        <taxon>Polyangia</taxon>
        <taxon>Polyangiales</taxon>
        <taxon>Polyangiaceae</taxon>
        <taxon>Sorangium</taxon>
    </lineage>
</organism>
<dbReference type="GO" id="GO:0004494">
    <property type="term" value="F:methylmalonyl-CoA mutase activity"/>
    <property type="evidence" value="ECO:0007669"/>
    <property type="project" value="InterPro"/>
</dbReference>
<dbReference type="Pfam" id="PF01642">
    <property type="entry name" value="MM_CoA_mutase"/>
    <property type="match status" value="1"/>
</dbReference>
<dbReference type="PANTHER" id="PTHR48101:SF1">
    <property type="entry name" value="METHYLMALONYL-COA MUTASE, LARGE SUBUNIT"/>
    <property type="match status" value="1"/>
</dbReference>
<dbReference type="Proteomes" id="UP000238348">
    <property type="component" value="Chromosome"/>
</dbReference>
<gene>
    <name evidence="4" type="ORF">SOCE26_047000</name>
</gene>
<sequence>MRRGRAAEPGALAPGGGSRYRPGALAPGGGSRYRPGCRAAKLAGAGGERGLIAAMSRNDEHEQRDDERARFEARLAEAKKKARPRAGVLAGGPGELARDADDLYDAATLEALGVDPARDLGFPGQPPFTRGVQPNMYRGRLWTMRQYAGFGTAAESNARYHYLLSQGQTGLSVAFDLPTQMGRDSDHERAQGEVGRVGVAIDSLDDMRALLRGLPLDRISTSMTINATAAILLALYIAVAEEQGVPRAKLRGTIQNDILKEYVARGTYIYPPAPSLRLIRDVFAFAEREVPEWNTISISGYHMREAGCDAAQEIAFTLADGIAYVETAVRAGLDVDGFGAQLSFFFNGHNNFLEEVAKFRAARRMWSTIMAERFGAKTERARALRFHCQTAGMTLAAQQPLVNVVRVTVQALAAVLGGCQSLHTNGFDEALGLPTAEAATLALRTQQVIAHESGVADVVDALGGSYAIEALTRRLEDAASAYIRRIDDLGGMVAAIEQGYVQREIQATAYRYQLDIEEKRRVVVGQNEFVSDAAPVPVTRIDPALERDQIARTRAWRAAHEGPARSEALARVDAAARGEANLMPPILDAVRAGATVGEISDVLRAVWGEHQETLTI</sequence>
<evidence type="ECO:0000256" key="1">
    <source>
        <dbReference type="ARBA" id="ARBA00023235"/>
    </source>
</evidence>
<evidence type="ECO:0000313" key="5">
    <source>
        <dbReference type="Proteomes" id="UP000238348"/>
    </source>
</evidence>
<dbReference type="InterPro" id="IPR016176">
    <property type="entry name" value="Cbl-dep_enz_cat"/>
</dbReference>
<dbReference type="NCBIfam" id="TIGR00641">
    <property type="entry name" value="acid_CoA_mut_N"/>
    <property type="match status" value="1"/>
</dbReference>
<feature type="region of interest" description="Disordered" evidence="2">
    <location>
        <begin position="1"/>
        <end position="35"/>
    </location>
</feature>
<feature type="compositionally biased region" description="Basic and acidic residues" evidence="2">
    <location>
        <begin position="57"/>
        <end position="67"/>
    </location>
</feature>
<dbReference type="InterPro" id="IPR006098">
    <property type="entry name" value="MMCoA_mutase_a_cat"/>
</dbReference>
<evidence type="ECO:0000313" key="4">
    <source>
        <dbReference type="EMBL" id="AUX43256.1"/>
    </source>
</evidence>
<feature type="region of interest" description="Disordered" evidence="2">
    <location>
        <begin position="48"/>
        <end position="67"/>
    </location>
</feature>
<dbReference type="EMBL" id="CP012673">
    <property type="protein sequence ID" value="AUX43256.1"/>
    <property type="molecule type" value="Genomic_DNA"/>
</dbReference>
<protein>
    <submittedName>
        <fullName evidence="4">Methylmalonyl-CoA mutase</fullName>
    </submittedName>
</protein>
<accession>A0A2L0EVC4</accession>
<reference evidence="4 5" key="1">
    <citation type="submission" date="2015-09" db="EMBL/GenBank/DDBJ databases">
        <title>Sorangium comparison.</title>
        <authorList>
            <person name="Zaburannyi N."/>
            <person name="Bunk B."/>
            <person name="Overmann J."/>
            <person name="Mueller R."/>
        </authorList>
    </citation>
    <scope>NUCLEOTIDE SEQUENCE [LARGE SCALE GENOMIC DNA]</scope>
    <source>
        <strain evidence="4 5">So ce26</strain>
    </source>
</reference>
<keyword evidence="1" id="KW-0413">Isomerase</keyword>
<dbReference type="InterPro" id="IPR006099">
    <property type="entry name" value="MeMalonylCoA_mutase_a/b_cat"/>
</dbReference>
<evidence type="ECO:0000259" key="3">
    <source>
        <dbReference type="Pfam" id="PF01642"/>
    </source>
</evidence>
<dbReference type="SUPFAM" id="SSF51703">
    <property type="entry name" value="Cobalamin (vitamin B12)-dependent enzymes"/>
    <property type="match status" value="1"/>
</dbReference>